<keyword evidence="2" id="KW-1185">Reference proteome</keyword>
<dbReference type="EMBL" id="AALD02000012">
    <property type="protein sequence ID" value="EEQ10968.1"/>
    <property type="molecule type" value="Genomic_DNA"/>
</dbReference>
<gene>
    <name evidence="1" type="ORF">ymoll0001_33050</name>
</gene>
<dbReference type="Proteomes" id="UP000003027">
    <property type="component" value="Unassembled WGS sequence"/>
</dbReference>
<name>A0ABP2EEQ3_YERMW</name>
<evidence type="ECO:0000313" key="1">
    <source>
        <dbReference type="EMBL" id="EEQ10968.1"/>
    </source>
</evidence>
<proteinExistence type="predicted"/>
<accession>A0ABP2EEQ3</accession>
<organism evidence="1 2">
    <name type="scientific">Yersinia mollaretii (strain ATCC 43969 / DSM 18520 / CIP 103324 / CNY 7263 / WAIP 204)</name>
    <dbReference type="NCBI Taxonomy" id="349967"/>
    <lineage>
        <taxon>Bacteria</taxon>
        <taxon>Pseudomonadati</taxon>
        <taxon>Pseudomonadota</taxon>
        <taxon>Gammaproteobacteria</taxon>
        <taxon>Enterobacterales</taxon>
        <taxon>Yersiniaceae</taxon>
        <taxon>Yersinia</taxon>
    </lineage>
</organism>
<sequence length="38" mass="4196">MPCSLGNYDVLIVIAVMNMTSKDGIPDSGYRLEEGNYE</sequence>
<reference evidence="1" key="1">
    <citation type="submission" date="2008-12" db="EMBL/GenBank/DDBJ databases">
        <title>Annotation of the Yersinia mollaretii ATCC 43969 genome.</title>
        <authorList>
            <person name="Read T.D."/>
            <person name="Akmal A."/>
            <person name="Bishop-Lilly K."/>
            <person name="Chen P.E."/>
            <person name="Cook C."/>
            <person name="Kiley M.P."/>
            <person name="Lentz S."/>
            <person name="Mateczun A."/>
            <person name="Nagarajan N."/>
            <person name="Nolan N."/>
            <person name="Osborne B.I."/>
            <person name="Pop M."/>
            <person name="Sozhamannan S."/>
            <person name="Stewart A.C."/>
            <person name="Sulakvelidze A."/>
            <person name="Thomason B."/>
            <person name="Willner K."/>
            <person name="Zwick M.E."/>
        </authorList>
    </citation>
    <scope>NUCLEOTIDE SEQUENCE [LARGE SCALE GENOMIC DNA]</scope>
    <source>
        <strain evidence="1">ATCC 43969</strain>
    </source>
</reference>
<protein>
    <submittedName>
        <fullName evidence="1">Uncharacterized protein</fullName>
    </submittedName>
</protein>
<comment type="caution">
    <text evidence="1">The sequence shown here is derived from an EMBL/GenBank/DDBJ whole genome shotgun (WGS) entry which is preliminary data.</text>
</comment>
<evidence type="ECO:0000313" key="2">
    <source>
        <dbReference type="Proteomes" id="UP000003027"/>
    </source>
</evidence>